<keyword evidence="1 4" id="KW-0808">Transferase</keyword>
<dbReference type="CDD" id="cd03809">
    <property type="entry name" value="GT4_MtfB-like"/>
    <property type="match status" value="1"/>
</dbReference>
<evidence type="ECO:0000259" key="3">
    <source>
        <dbReference type="Pfam" id="PF13439"/>
    </source>
</evidence>
<feature type="domain" description="Glycosyl transferase family 1" evidence="2">
    <location>
        <begin position="148"/>
        <end position="298"/>
    </location>
</feature>
<evidence type="ECO:0000313" key="4">
    <source>
        <dbReference type="EMBL" id="BAT23454.1"/>
    </source>
</evidence>
<dbReference type="EMBL" id="AB924562">
    <property type="protein sequence ID" value="BAT23454.1"/>
    <property type="molecule type" value="Genomic_DNA"/>
</dbReference>
<evidence type="ECO:0000256" key="1">
    <source>
        <dbReference type="ARBA" id="ARBA00022679"/>
    </source>
</evidence>
<dbReference type="InterPro" id="IPR028098">
    <property type="entry name" value="Glyco_trans_4-like_N"/>
</dbReference>
<reference evidence="4" key="1">
    <citation type="submission" date="2014-04" db="EMBL/GenBank/DDBJ databases">
        <authorList>
            <person name="Harrison E."/>
        </authorList>
    </citation>
    <scope>NUCLEOTIDE SEQUENCE</scope>
    <source>
        <strain evidence="4">1680/49</strain>
    </source>
</reference>
<dbReference type="InterPro" id="IPR001296">
    <property type="entry name" value="Glyco_trans_1"/>
</dbReference>
<feature type="domain" description="Glycosyltransferase subfamily 4-like N-terminal" evidence="3">
    <location>
        <begin position="26"/>
        <end position="144"/>
    </location>
</feature>
<sequence>MKNNIYIDTRWKNAGGIGTFFEGVNNINQYTPLPFSGSPASPIDTFRMAFQLRNIKKGVVFLPGYISPFKTRLPYAVTVHDLNHLDRPENSSPLKIAYYNTFLKRGCLHAEYVFTVSEFSRKRIIEWAGIEPSKVVNVGNGVSPKFQPEGERINLGYEYILCVSNRKGHKNEFGTLEAFKHADIDESIKLVFTGKANSEILEKINLLKLSNRVVFTGFIPETELPKLYRSAKALIFVSFYEGFGLPVIEAMASGVPVVTSNTSSLGEISGDAALLANPNDTMDISKKLTQVINDFNVAKSLMAKGLVHSKKYTWHKTAKLIDDYLNKIHI</sequence>
<organism evidence="4">
    <name type="scientific">Klebsiella sp. 1680/49</name>
    <dbReference type="NCBI Taxonomy" id="1497802"/>
    <lineage>
        <taxon>Bacteria</taxon>
        <taxon>Pseudomonadati</taxon>
        <taxon>Pseudomonadota</taxon>
        <taxon>Gammaproteobacteria</taxon>
        <taxon>Enterobacterales</taxon>
        <taxon>Enterobacteriaceae</taxon>
        <taxon>Klebsiella/Raoultella group</taxon>
        <taxon>Klebsiella</taxon>
    </lineage>
</organism>
<dbReference type="Pfam" id="PF00534">
    <property type="entry name" value="Glycos_transf_1"/>
    <property type="match status" value="1"/>
</dbReference>
<dbReference type="GO" id="GO:0016757">
    <property type="term" value="F:glycosyltransferase activity"/>
    <property type="evidence" value="ECO:0007669"/>
    <property type="project" value="InterPro"/>
</dbReference>
<evidence type="ECO:0000259" key="2">
    <source>
        <dbReference type="Pfam" id="PF00534"/>
    </source>
</evidence>
<dbReference type="PANTHER" id="PTHR46401">
    <property type="entry name" value="GLYCOSYLTRANSFERASE WBBK-RELATED"/>
    <property type="match status" value="1"/>
</dbReference>
<dbReference type="SUPFAM" id="SSF53756">
    <property type="entry name" value="UDP-Glycosyltransferase/glycogen phosphorylase"/>
    <property type="match status" value="1"/>
</dbReference>
<reference evidence="4" key="2">
    <citation type="journal article" date="2015" name="Sci. Rep.">
        <title>Genetic analysis of capsular polysaccharide synthesis gene clusters in 79 capsular types of Klebsiella spp.</title>
        <authorList>
            <person name="Pan Y.J."/>
            <person name="Lin T.L."/>
            <person name="Chen C.T."/>
            <person name="Chen Y.Y."/>
            <person name="Hsieh P.F."/>
            <person name="Hsu C.R."/>
            <person name="Wu M.C."/>
            <person name="Wang J.T."/>
        </authorList>
    </citation>
    <scope>NUCLEOTIDE SEQUENCE</scope>
    <source>
        <strain evidence="4">1680/49</strain>
    </source>
</reference>
<dbReference type="PANTHER" id="PTHR46401:SF2">
    <property type="entry name" value="GLYCOSYLTRANSFERASE WBBK-RELATED"/>
    <property type="match status" value="1"/>
</dbReference>
<name>A0A0P0YQH0_9ENTR</name>
<dbReference type="Pfam" id="PF13439">
    <property type="entry name" value="Glyco_transf_4"/>
    <property type="match status" value="1"/>
</dbReference>
<dbReference type="AlphaFoldDB" id="A0A0P0YQH0"/>
<accession>A0A0P0YQH0</accession>
<proteinExistence type="predicted"/>
<protein>
    <submittedName>
        <fullName evidence="4">Glycosyl transferase</fullName>
    </submittedName>
</protein>
<gene>
    <name evidence="4" type="primary">wcuE</name>
</gene>
<dbReference type="Gene3D" id="3.40.50.2000">
    <property type="entry name" value="Glycogen Phosphorylase B"/>
    <property type="match status" value="2"/>
</dbReference>